<dbReference type="Proteomes" id="UP000604046">
    <property type="component" value="Unassembled WGS sequence"/>
</dbReference>
<sequence length="2224" mass="248473">MAEAFKARFDAALEELNFGQRCHKLAQLGKDIKAAQPANVQAILDSFMPESKTTGPVEAFAEKARLIVAKTAGCAGYAKKLLDSPSKTVGFSAATEGLLNLEDARAAFLSSDTSRKMKKFLLKCDALKSDKEVLEHAFELFGAKDKEMFWPLLARAESEDLLMEYLEDDKPMHDWLSGKTQDKVPGLPQLAQRFPAFMVKMVTSGVLKWRWYWVKEILEKDPMMVLRAVIVDGHEQGSGPKTGYAPKSKNQGFYSTLAHWGWRRQPDMMLKIVAELTAPGGSRAPTGTFRSKGRGKGMVFMQGRTSQSDLGLPGYEQVQRLATELMNVTSTRNALTKNKKIAMLMKIWDTLPATHKVAKVAHMFGDLLPSFSTDEHRKSEIANLIAAFWKMLQDVGRSDRQHLLVGPLVASGPQGEKRPTGCTDFFKLFMRRLPSPLAVEQLFKILDEFEAGTPAYKFVQSDICKSSNGRHDDLMQSVFKKYLLKEDEGPVKAAEMFQVLLKDARSRDIIQTSYDILLEHLEDHSELGLLQSVVQRMGGLERQARTKGTREITPEATLPVPTEWLKLVELKETALPHTKFLLLVLHTGIGEADLLGSMTVKYGKIFFWDSLDHILSAAQGKLIEKATPKPDLLVLKDVNVQVIEDAEKKLPGKSGRKSSKGSTGVGSVIFGTDGSKWGTVVADDGRVWKLDSGRIAKKETEGDKWTWAGGATTKGEEGACKYFASVADMKKKANVKDPSARLAGYSDLLTLAGKERDAGKAFDDLLPFLLSRFNAEQEQGRSHILNEVLVNKKFPDDLWEERLEHLRSFWKVSSKARENASYQCSWNKCGRHLVQKALENWGKPVKEGEAAPEYPTEACLFGLEVTADINLPELLVKSHSKIETLKDLEAATRWVLETAVPLQGESTSPLQDFWEALKTMSTIKFCGEDPDAITSWNVSPNKNHLKVHKEKSSSSAELGTKEAGTVVRGIQRGNWLELVDSQGFMLIISEKTGLPVMQQDSGNTGEKGLWETYPFIGEWWKKLLAQGVKQKGIDFVFVGILNLLAERQHRFITGDRKLSKRWWAPLDCSEYKDAVSNILKSIESGIIPAKEGSEMICRRIAALKDISVMTDKEWKVLGTARRERWEDKTERLKSVGRPLGELSFRRLPGSEWVSSASWDIQKNKVYKPLPWQTYRCKDTIAAAELAALSKLLDAPNRRQVLWMVVAIGAMLSGPQITKLLEASIATLNARFEGMARTVGRHYPYFNSALTKNETLDGSSDVLTPLMELLLLDDSTRDGLVEKLMQRDDCELFVFFGTSFSRHLCNCRQEWLHKCIDKLKAPGASTEFYHFRKRGLLLSQIARYGKADPGWRDVIASNQKKGAVQTYLWHPKTQTEFLEKALWSTEPEELTLIPRLEFADGVSKVSQLLSIYPKEQTTKDTGSDAWGWEVIQAAGAYSDLNTEVERRFAELPDPSFCDKVDDPEVETLLTALGRSDNAAAAMQVLGPHAGKVKQAKEAVTKMIAQLSPPQARVLIRQVMLPKKAGVGLQVAGLKKIVDLRIPDPLELYTFVWRKGECQRDVAGNILSKVATSGEFRPEDVRFYFDYFDRTDNQDDQAYVAQIMLDQLIEQPEWVLPYLPKVVSKLAMVPGATNKSVQALKSCTSNVTDVVEALTHVVQASRLASRTDPKHNKEGTDGRVLADLISMISFGQFTELVNAVARMSLEDCDSATLKTFLKEVFHRWEEAVAGKDSNANGYFSCALSAWVKLLRSGEYNTWVTELADVEKRTAEKGNVDSWRQLAQAVAGHAPDIGLSPDEWDQMLQVLRSFFVRVLEGPLRVNREAAEKKIPTDDTFKKDNEARDKVRNDLIETHWTGLLSHGCTEDESNELFKRCPESLKMSVASNLVEAWHKRHTEDATRESKAAAFQQERPDGGWKHTGGKPISSVTVGSIVSGNVTNSSKEFGVYVNFGCEKDGRLSVPQADWKKYRVGDRVERMVVHKVKVERKFVDLLVVGSKGQSIGLAASKQVAERALKWIASSPELRSTFCTTIQKLWAKIVTADSADKWEASLQLLVEAPTAKQSVDLVNRVIEQKPTTDLMRVALNWLSRISAADAVRLWPKLLHNDGQTWVNTDDVTALLKLCETNGLELPKFSQVICKAMREPATEALSKSQLPEARLAAIHILREQHNQKSGAPPAGINALCYDPVHVVRAAARDQWVALGGKDEGWKKKKTDEEKEGEEEDDE</sequence>
<feature type="compositionally biased region" description="Basic and acidic residues" evidence="1">
    <location>
        <begin position="2202"/>
        <end position="2214"/>
    </location>
</feature>
<protein>
    <recommendedName>
        <fullName evidence="2">S1 motif domain-containing protein</fullName>
    </recommendedName>
</protein>
<evidence type="ECO:0000313" key="4">
    <source>
        <dbReference type="Proteomes" id="UP000604046"/>
    </source>
</evidence>
<feature type="domain" description="S1 motif" evidence="2">
    <location>
        <begin position="1928"/>
        <end position="1992"/>
    </location>
</feature>
<organism evidence="3 4">
    <name type="scientific">Symbiodinium natans</name>
    <dbReference type="NCBI Taxonomy" id="878477"/>
    <lineage>
        <taxon>Eukaryota</taxon>
        <taxon>Sar</taxon>
        <taxon>Alveolata</taxon>
        <taxon>Dinophyceae</taxon>
        <taxon>Suessiales</taxon>
        <taxon>Symbiodiniaceae</taxon>
        <taxon>Symbiodinium</taxon>
    </lineage>
</organism>
<feature type="compositionally biased region" description="Acidic residues" evidence="1">
    <location>
        <begin position="2215"/>
        <end position="2224"/>
    </location>
</feature>
<dbReference type="EMBL" id="CAJNDS010002494">
    <property type="protein sequence ID" value="CAE7497615.1"/>
    <property type="molecule type" value="Genomic_DNA"/>
</dbReference>
<evidence type="ECO:0000259" key="2">
    <source>
        <dbReference type="PROSITE" id="PS50126"/>
    </source>
</evidence>
<evidence type="ECO:0000256" key="1">
    <source>
        <dbReference type="SAM" id="MobiDB-lite"/>
    </source>
</evidence>
<accession>A0A812SRT3</accession>
<feature type="region of interest" description="Disordered" evidence="1">
    <location>
        <begin position="2202"/>
        <end position="2224"/>
    </location>
</feature>
<dbReference type="OrthoDB" id="426124at2759"/>
<dbReference type="PROSITE" id="PS50126">
    <property type="entry name" value="S1"/>
    <property type="match status" value="1"/>
</dbReference>
<reference evidence="3" key="1">
    <citation type="submission" date="2021-02" db="EMBL/GenBank/DDBJ databases">
        <authorList>
            <person name="Dougan E. K."/>
            <person name="Rhodes N."/>
            <person name="Thang M."/>
            <person name="Chan C."/>
        </authorList>
    </citation>
    <scope>NUCLEOTIDE SEQUENCE</scope>
</reference>
<dbReference type="GO" id="GO:0003676">
    <property type="term" value="F:nucleic acid binding"/>
    <property type="evidence" value="ECO:0007669"/>
    <property type="project" value="InterPro"/>
</dbReference>
<dbReference type="SMART" id="SM00316">
    <property type="entry name" value="S1"/>
    <property type="match status" value="1"/>
</dbReference>
<name>A0A812SRT3_9DINO</name>
<comment type="caution">
    <text evidence="3">The sequence shown here is derived from an EMBL/GenBank/DDBJ whole genome shotgun (WGS) entry which is preliminary data.</text>
</comment>
<evidence type="ECO:0000313" key="3">
    <source>
        <dbReference type="EMBL" id="CAE7497615.1"/>
    </source>
</evidence>
<gene>
    <name evidence="3" type="ORF">SNAT2548_LOCUS27872</name>
</gene>
<keyword evidence="4" id="KW-1185">Reference proteome</keyword>
<dbReference type="Gene3D" id="2.40.50.140">
    <property type="entry name" value="Nucleic acid-binding proteins"/>
    <property type="match status" value="1"/>
</dbReference>
<dbReference type="InterPro" id="IPR003029">
    <property type="entry name" value="S1_domain"/>
</dbReference>
<proteinExistence type="predicted"/>
<dbReference type="InterPro" id="IPR012340">
    <property type="entry name" value="NA-bd_OB-fold"/>
</dbReference>